<dbReference type="Pfam" id="PF03931">
    <property type="entry name" value="Skp1_POZ"/>
    <property type="match status" value="1"/>
</dbReference>
<evidence type="ECO:0000259" key="2">
    <source>
        <dbReference type="Pfam" id="PF03931"/>
    </source>
</evidence>
<dbReference type="InterPro" id="IPR016073">
    <property type="entry name" value="Skp1_comp_POZ"/>
</dbReference>
<dbReference type="Gene3D" id="3.30.710.10">
    <property type="entry name" value="Potassium Channel Kv1.1, Chain A"/>
    <property type="match status" value="1"/>
</dbReference>
<dbReference type="InParanoid" id="A0A3Q7GUM4"/>
<reference evidence="3" key="1">
    <citation type="journal article" date="2012" name="Nature">
        <title>The tomato genome sequence provides insights into fleshy fruit evolution.</title>
        <authorList>
            <consortium name="Tomato Genome Consortium"/>
        </authorList>
    </citation>
    <scope>NUCLEOTIDE SEQUENCE [LARGE SCALE GENOMIC DNA]</scope>
    <source>
        <strain evidence="3">cv. Heinz 1706</strain>
    </source>
</reference>
<dbReference type="EnsemblPlants" id="Solyc06g043358.1.1">
    <property type="protein sequence ID" value="Solyc06g043358.1.1"/>
    <property type="gene ID" value="Solyc06g043358.1"/>
</dbReference>
<dbReference type="GO" id="GO:0005737">
    <property type="term" value="C:cytoplasm"/>
    <property type="evidence" value="ECO:0000318"/>
    <property type="project" value="GO_Central"/>
</dbReference>
<proteinExistence type="predicted"/>
<comment type="pathway">
    <text evidence="1">Protein modification; protein ubiquitination.</text>
</comment>
<reference evidence="3" key="2">
    <citation type="submission" date="2019-01" db="UniProtKB">
        <authorList>
            <consortium name="EnsemblPlants"/>
        </authorList>
    </citation>
    <scope>IDENTIFICATION</scope>
    <source>
        <strain evidence="3">cv. Heinz 1706</strain>
    </source>
</reference>
<dbReference type="GO" id="GO:0005634">
    <property type="term" value="C:nucleus"/>
    <property type="evidence" value="ECO:0000318"/>
    <property type="project" value="GO_Central"/>
</dbReference>
<feature type="domain" description="SKP1 component POZ" evidence="2">
    <location>
        <begin position="13"/>
        <end position="39"/>
    </location>
</feature>
<name>A0A3Q7GUM4_SOLLC</name>
<dbReference type="GO" id="GO:0031146">
    <property type="term" value="P:SCF-dependent proteasomal ubiquitin-dependent protein catabolic process"/>
    <property type="evidence" value="ECO:0000318"/>
    <property type="project" value="GO_Central"/>
</dbReference>
<evidence type="ECO:0000313" key="4">
    <source>
        <dbReference type="Proteomes" id="UP000004994"/>
    </source>
</evidence>
<dbReference type="SUPFAM" id="SSF54695">
    <property type="entry name" value="POZ domain"/>
    <property type="match status" value="1"/>
</dbReference>
<evidence type="ECO:0000256" key="1">
    <source>
        <dbReference type="ARBA" id="ARBA00004906"/>
    </source>
</evidence>
<accession>A0A3Q7GUM4</accession>
<protein>
    <recommendedName>
        <fullName evidence="2">SKP1 component POZ domain-containing protein</fullName>
    </recommendedName>
</protein>
<dbReference type="SMR" id="A0A3Q7GUM4"/>
<dbReference type="GO" id="GO:0097602">
    <property type="term" value="F:cullin family protein binding"/>
    <property type="evidence" value="ECO:0000318"/>
    <property type="project" value="GO_Central"/>
</dbReference>
<keyword evidence="4" id="KW-1185">Reference proteome</keyword>
<dbReference type="InterPro" id="IPR011333">
    <property type="entry name" value="SKP1/BTB/POZ_sf"/>
</dbReference>
<sequence length="70" mass="8238">MIILRIFNRETFEVDEAVPSTNVTNKILARVIEYCKLHVEVPKAEDRTTKEDLKTFYVEFIKLFKSLCIS</sequence>
<dbReference type="Gramene" id="Solyc06g043358.1.1">
    <property type="protein sequence ID" value="Solyc06g043358.1.1"/>
    <property type="gene ID" value="Solyc06g043358.1"/>
</dbReference>
<evidence type="ECO:0000313" key="3">
    <source>
        <dbReference type="EnsemblPlants" id="Solyc06g043358.1.1"/>
    </source>
</evidence>
<organism evidence="3">
    <name type="scientific">Solanum lycopersicum</name>
    <name type="common">Tomato</name>
    <name type="synonym">Lycopersicon esculentum</name>
    <dbReference type="NCBI Taxonomy" id="4081"/>
    <lineage>
        <taxon>Eukaryota</taxon>
        <taxon>Viridiplantae</taxon>
        <taxon>Streptophyta</taxon>
        <taxon>Embryophyta</taxon>
        <taxon>Tracheophyta</taxon>
        <taxon>Spermatophyta</taxon>
        <taxon>Magnoliopsida</taxon>
        <taxon>eudicotyledons</taxon>
        <taxon>Gunneridae</taxon>
        <taxon>Pentapetalae</taxon>
        <taxon>asterids</taxon>
        <taxon>lamiids</taxon>
        <taxon>Solanales</taxon>
        <taxon>Solanaceae</taxon>
        <taxon>Solanoideae</taxon>
        <taxon>Solaneae</taxon>
        <taxon>Solanum</taxon>
        <taxon>Solanum subgen. Lycopersicon</taxon>
    </lineage>
</organism>
<dbReference type="STRING" id="4081.A0A3Q7GUM4"/>
<dbReference type="AlphaFoldDB" id="A0A3Q7GUM4"/>
<dbReference type="Proteomes" id="UP000004994">
    <property type="component" value="Chromosome 6"/>
</dbReference>